<organism evidence="1">
    <name type="scientific">mine drainage metagenome</name>
    <dbReference type="NCBI Taxonomy" id="410659"/>
    <lineage>
        <taxon>unclassified sequences</taxon>
        <taxon>metagenomes</taxon>
        <taxon>ecological metagenomes</taxon>
    </lineage>
</organism>
<sequence>MPTPSYLIAQQIIPKVKAQCPRIVIPAGDAPGTGKNSFTFFAGSAYEQTVQFRQMMAHANPFWEPLDHEPMVRDWNTRIHAAWLSNTYNKILLNEIYAVMGIQKGTRRHDLDDDLPEITGRALQVAKARIWGIPVRSRSEAWFFHRLITAGCAKKTVPEAVWKLACINVGSLYGVNENVLMDAILEQKTYRSLYAIHPLLGRSWVPWIRRFVEQSMNEQVDHSRYAKQLPSALSAHGIHKSGVKTLHRMAESSPMTFRNVMRRIVENAAEASEETIAMLNLLNGRKPSSGVTFKRIIEKTSDNHEAPARHPEDILVMAKIDQWLAKDMRFDRGLVHDWMRFLTRERRGSLHRGYLDVTKNIQSPAKRKEAALAWANRSQQYWHRHRPRQAENIFYQATHRSLSWKPIVAAVTSLQGGVGACCSLQVLQGGCTMQGWQFVELTSSEALREEGDAMQHCVAGYDGDCHRGRSHIFSVRDAKGSRVSTLELCQKQKTRKGIPQYVIAQNRGVQNATVSASCRKAAEQFLKVVNDFLKVNAGCKPAGCTPANKAPLALKECA</sequence>
<comment type="caution">
    <text evidence="1">The sequence shown here is derived from an EMBL/GenBank/DDBJ whole genome shotgun (WGS) entry which is preliminary data.</text>
</comment>
<accession>E6QBC9</accession>
<dbReference type="Pfam" id="PF14284">
    <property type="entry name" value="PcfJ"/>
    <property type="match status" value="1"/>
</dbReference>
<proteinExistence type="predicted"/>
<dbReference type="AlphaFoldDB" id="E6QBC9"/>
<name>E6QBC9_9ZZZZ</name>
<reference evidence="1" key="1">
    <citation type="submission" date="2009-10" db="EMBL/GenBank/DDBJ databases">
        <title>Diversity of trophic interactions inside an arsenic-rich microbial ecosystem.</title>
        <authorList>
            <person name="Bertin P.N."/>
            <person name="Heinrich-Salmeron A."/>
            <person name="Pelletier E."/>
            <person name="Goulhen-Chollet F."/>
            <person name="Arsene-Ploetze F."/>
            <person name="Gallien S."/>
            <person name="Calteau A."/>
            <person name="Vallenet D."/>
            <person name="Casiot C."/>
            <person name="Chane-Woon-Ming B."/>
            <person name="Giloteaux L."/>
            <person name="Barakat M."/>
            <person name="Bonnefoy V."/>
            <person name="Bruneel O."/>
            <person name="Chandler M."/>
            <person name="Cleiss J."/>
            <person name="Duran R."/>
            <person name="Elbaz-Poulichet F."/>
            <person name="Fonknechten N."/>
            <person name="Lauga B."/>
            <person name="Mornico D."/>
            <person name="Ortet P."/>
            <person name="Schaeffer C."/>
            <person name="Siguier P."/>
            <person name="Alexander Thil Smith A."/>
            <person name="Van Dorsselaer A."/>
            <person name="Weissenbach J."/>
            <person name="Medigue C."/>
            <person name="Le Paslier D."/>
        </authorList>
    </citation>
    <scope>NUCLEOTIDE SEQUENCE</scope>
</reference>
<protein>
    <submittedName>
        <fullName evidence="1">Uncharacterized protein</fullName>
    </submittedName>
</protein>
<dbReference type="EMBL" id="CABP01000068">
    <property type="protein sequence ID" value="CBI04505.1"/>
    <property type="molecule type" value="Genomic_DNA"/>
</dbReference>
<dbReference type="InterPro" id="IPR025586">
    <property type="entry name" value="PcfJ"/>
</dbReference>
<gene>
    <name evidence="1" type="ORF">CARN5_2071</name>
</gene>
<evidence type="ECO:0000313" key="1">
    <source>
        <dbReference type="EMBL" id="CBI04505.1"/>
    </source>
</evidence>